<name>A0A9J7MY26_BRAFL</name>
<dbReference type="InterPro" id="IPR036236">
    <property type="entry name" value="Znf_C2H2_sf"/>
</dbReference>
<dbReference type="InterPro" id="IPR013087">
    <property type="entry name" value="Znf_C2H2_type"/>
</dbReference>
<keyword evidence="4" id="KW-1185">Reference proteome</keyword>
<evidence type="ECO:0000313" key="4">
    <source>
        <dbReference type="Proteomes" id="UP000001554"/>
    </source>
</evidence>
<accession>A0A9J7MY26</accession>
<feature type="region of interest" description="Disordered" evidence="2">
    <location>
        <begin position="32"/>
        <end position="90"/>
    </location>
</feature>
<gene>
    <name evidence="5" type="primary">LOC118420237</name>
</gene>
<dbReference type="RefSeq" id="XP_035682849.1">
    <property type="nucleotide sequence ID" value="XM_035826956.1"/>
</dbReference>
<evidence type="ECO:0000259" key="3">
    <source>
        <dbReference type="PROSITE" id="PS50157"/>
    </source>
</evidence>
<evidence type="ECO:0000256" key="1">
    <source>
        <dbReference type="PROSITE-ProRule" id="PRU00042"/>
    </source>
</evidence>
<proteinExistence type="predicted"/>
<dbReference type="KEGG" id="bfo:118420237"/>
<dbReference type="Gene3D" id="3.30.160.60">
    <property type="entry name" value="Classic Zinc Finger"/>
    <property type="match status" value="1"/>
</dbReference>
<dbReference type="OMA" id="NVKEQPA"/>
<sequence>MAEVEAGKGSPAAVPQNVCDGSLTDVLCVRDASTAKDKPTATKTSSVSQPKANTGDKPYMCGEYGYSTTQRSNLSRHKRTYTRQNPYKCD</sequence>
<feature type="domain" description="C2H2-type" evidence="3">
    <location>
        <begin position="59"/>
        <end position="86"/>
    </location>
</feature>
<dbReference type="AlphaFoldDB" id="A0A9J7MY26"/>
<keyword evidence="1" id="KW-0863">Zinc-finger</keyword>
<feature type="compositionally biased region" description="Polar residues" evidence="2">
    <location>
        <begin position="41"/>
        <end position="52"/>
    </location>
</feature>
<dbReference type="SUPFAM" id="SSF57667">
    <property type="entry name" value="beta-beta-alpha zinc fingers"/>
    <property type="match status" value="1"/>
</dbReference>
<evidence type="ECO:0000256" key="2">
    <source>
        <dbReference type="SAM" id="MobiDB-lite"/>
    </source>
</evidence>
<dbReference type="Proteomes" id="UP000001554">
    <property type="component" value="Chromosome 7"/>
</dbReference>
<evidence type="ECO:0000313" key="5">
    <source>
        <dbReference type="RefSeq" id="XP_035682849.1"/>
    </source>
</evidence>
<reference evidence="4" key="1">
    <citation type="journal article" date="2020" name="Nat. Ecol. Evol.">
        <title>Deeply conserved synteny resolves early events in vertebrate evolution.</title>
        <authorList>
            <person name="Simakov O."/>
            <person name="Marletaz F."/>
            <person name="Yue J.X."/>
            <person name="O'Connell B."/>
            <person name="Jenkins J."/>
            <person name="Brandt A."/>
            <person name="Calef R."/>
            <person name="Tung C.H."/>
            <person name="Huang T.K."/>
            <person name="Schmutz J."/>
            <person name="Satoh N."/>
            <person name="Yu J.K."/>
            <person name="Putnam N.H."/>
            <person name="Green R.E."/>
            <person name="Rokhsar D.S."/>
        </authorList>
    </citation>
    <scope>NUCLEOTIDE SEQUENCE [LARGE SCALE GENOMIC DNA]</scope>
    <source>
        <strain evidence="4">S238N-H82</strain>
    </source>
</reference>
<protein>
    <submittedName>
        <fullName evidence="5">Zinc finger protein 676-like</fullName>
    </submittedName>
</protein>
<keyword evidence="1" id="KW-0862">Zinc</keyword>
<keyword evidence="1" id="KW-0479">Metal-binding</keyword>
<dbReference type="GO" id="GO:0008270">
    <property type="term" value="F:zinc ion binding"/>
    <property type="evidence" value="ECO:0007669"/>
    <property type="project" value="UniProtKB-KW"/>
</dbReference>
<organism evidence="4 5">
    <name type="scientific">Branchiostoma floridae</name>
    <name type="common">Florida lancelet</name>
    <name type="synonym">Amphioxus</name>
    <dbReference type="NCBI Taxonomy" id="7739"/>
    <lineage>
        <taxon>Eukaryota</taxon>
        <taxon>Metazoa</taxon>
        <taxon>Chordata</taxon>
        <taxon>Cephalochordata</taxon>
        <taxon>Leptocardii</taxon>
        <taxon>Amphioxiformes</taxon>
        <taxon>Branchiostomatidae</taxon>
        <taxon>Branchiostoma</taxon>
    </lineage>
</organism>
<dbReference type="PROSITE" id="PS50157">
    <property type="entry name" value="ZINC_FINGER_C2H2_2"/>
    <property type="match status" value="1"/>
</dbReference>
<dbReference type="FunFam" id="3.30.160.60:FF:001839">
    <property type="entry name" value="Uncharacterized protein"/>
    <property type="match status" value="1"/>
</dbReference>
<dbReference type="GeneID" id="118420237"/>
<reference evidence="5" key="2">
    <citation type="submission" date="2025-08" db="UniProtKB">
        <authorList>
            <consortium name="RefSeq"/>
        </authorList>
    </citation>
    <scope>IDENTIFICATION</scope>
    <source>
        <strain evidence="5">S238N-H82</strain>
        <tissue evidence="5">Testes</tissue>
    </source>
</reference>